<dbReference type="RefSeq" id="WP_117315971.1">
    <property type="nucleotide sequence ID" value="NZ_CP031769.1"/>
</dbReference>
<sequence length="265" mass="28042">MSDVGQPLTASLRGDAVLHNIARQFSRAAPRYDNCATIQHTIATAGLNRVPGNIGTLLDIGCGTGRNTANLAARGFTVTGVDLAPGMVAYASQRFARLTFKIADAQALPFHHNTFDRVFSSMALQWCACPRQVIGEVARVLAPQGIACLTIMVSGSFAELDAARAASGLAPATNNMASFAQWEEASKQCNVRLIESTAALYIDTFTDILELLRSIKTVGAGTRLTSSPTPPLSRPAIAALADAYPRTADGGLPLSYQVAHLILEK</sequence>
<feature type="domain" description="Methyltransferase type 11" evidence="1">
    <location>
        <begin position="58"/>
        <end position="148"/>
    </location>
</feature>
<dbReference type="KEGG" id="salm:D0Y50_06095"/>
<dbReference type="Pfam" id="PF08241">
    <property type="entry name" value="Methyltransf_11"/>
    <property type="match status" value="1"/>
</dbReference>
<dbReference type="InterPro" id="IPR050508">
    <property type="entry name" value="Methyltransf_Superfamily"/>
</dbReference>
<evidence type="ECO:0000313" key="3">
    <source>
        <dbReference type="Proteomes" id="UP000262073"/>
    </source>
</evidence>
<proteinExistence type="predicted"/>
<name>A0A346NKD3_9ALTE</name>
<dbReference type="InterPro" id="IPR029063">
    <property type="entry name" value="SAM-dependent_MTases_sf"/>
</dbReference>
<keyword evidence="2" id="KW-0489">Methyltransferase</keyword>
<dbReference type="CDD" id="cd02440">
    <property type="entry name" value="AdoMet_MTases"/>
    <property type="match status" value="1"/>
</dbReference>
<dbReference type="PANTHER" id="PTHR42912">
    <property type="entry name" value="METHYLTRANSFERASE"/>
    <property type="match status" value="1"/>
</dbReference>
<dbReference type="SUPFAM" id="SSF53335">
    <property type="entry name" value="S-adenosyl-L-methionine-dependent methyltransferases"/>
    <property type="match status" value="1"/>
</dbReference>
<dbReference type="GO" id="GO:0032259">
    <property type="term" value="P:methylation"/>
    <property type="evidence" value="ECO:0007669"/>
    <property type="project" value="UniProtKB-KW"/>
</dbReference>
<dbReference type="EMBL" id="CP031769">
    <property type="protein sequence ID" value="AXR05990.1"/>
    <property type="molecule type" value="Genomic_DNA"/>
</dbReference>
<dbReference type="Gene3D" id="3.40.50.150">
    <property type="entry name" value="Vaccinia Virus protein VP39"/>
    <property type="match status" value="1"/>
</dbReference>
<gene>
    <name evidence="2" type="ORF">D0Y50_06095</name>
</gene>
<protein>
    <submittedName>
        <fullName evidence="2">Methyltransferase domain-containing protein</fullName>
    </submittedName>
</protein>
<keyword evidence="2" id="KW-0808">Transferase</keyword>
<reference evidence="2 3" key="1">
    <citation type="submission" date="2018-08" db="EMBL/GenBank/DDBJ databases">
        <title>Salinimonas sediminis sp. nov., a piezophilic bacterium isolated from a deep-sea sediment sample from the New Britain Trench.</title>
        <authorList>
            <person name="Cao J."/>
        </authorList>
    </citation>
    <scope>NUCLEOTIDE SEQUENCE [LARGE SCALE GENOMIC DNA]</scope>
    <source>
        <strain evidence="2 3">N102</strain>
    </source>
</reference>
<keyword evidence="3" id="KW-1185">Reference proteome</keyword>
<dbReference type="AlphaFoldDB" id="A0A346NKD3"/>
<evidence type="ECO:0000313" key="2">
    <source>
        <dbReference type="EMBL" id="AXR05990.1"/>
    </source>
</evidence>
<accession>A0A346NKD3</accession>
<dbReference type="Proteomes" id="UP000262073">
    <property type="component" value="Chromosome"/>
</dbReference>
<dbReference type="OrthoDB" id="9760689at2"/>
<organism evidence="2 3">
    <name type="scientific">Salinimonas sediminis</name>
    <dbReference type="NCBI Taxonomy" id="2303538"/>
    <lineage>
        <taxon>Bacteria</taxon>
        <taxon>Pseudomonadati</taxon>
        <taxon>Pseudomonadota</taxon>
        <taxon>Gammaproteobacteria</taxon>
        <taxon>Alteromonadales</taxon>
        <taxon>Alteromonadaceae</taxon>
        <taxon>Alteromonas/Salinimonas group</taxon>
        <taxon>Salinimonas</taxon>
    </lineage>
</organism>
<dbReference type="GO" id="GO:0008757">
    <property type="term" value="F:S-adenosylmethionine-dependent methyltransferase activity"/>
    <property type="evidence" value="ECO:0007669"/>
    <property type="project" value="InterPro"/>
</dbReference>
<dbReference type="InterPro" id="IPR013216">
    <property type="entry name" value="Methyltransf_11"/>
</dbReference>
<evidence type="ECO:0000259" key="1">
    <source>
        <dbReference type="Pfam" id="PF08241"/>
    </source>
</evidence>